<protein>
    <recommendedName>
        <fullName evidence="2">DUF7343 domain-containing protein</fullName>
    </recommendedName>
</protein>
<dbReference type="InterPro" id="IPR055927">
    <property type="entry name" value="DUF7504"/>
</dbReference>
<evidence type="ECO:0000313" key="4">
    <source>
        <dbReference type="Proteomes" id="UP001501729"/>
    </source>
</evidence>
<feature type="domain" description="DUF7343" evidence="2">
    <location>
        <begin position="278"/>
        <end position="338"/>
    </location>
</feature>
<evidence type="ECO:0000259" key="2">
    <source>
        <dbReference type="Pfam" id="PF24034"/>
    </source>
</evidence>
<keyword evidence="4" id="KW-1185">Reference proteome</keyword>
<dbReference type="AlphaFoldDB" id="A0AAV3UH90"/>
<dbReference type="EMBL" id="BAABKX010000008">
    <property type="protein sequence ID" value="GAA5050322.1"/>
    <property type="molecule type" value="Genomic_DNA"/>
</dbReference>
<feature type="compositionally biased region" description="Polar residues" evidence="1">
    <location>
        <begin position="210"/>
        <end position="226"/>
    </location>
</feature>
<dbReference type="RefSeq" id="WP_227777568.1">
    <property type="nucleotide sequence ID" value="NZ_BAABKX010000008.1"/>
</dbReference>
<proteinExistence type="predicted"/>
<organism evidence="3 4">
    <name type="scientific">Haladaptatus pallidirubidus</name>
    <dbReference type="NCBI Taxonomy" id="1008152"/>
    <lineage>
        <taxon>Archaea</taxon>
        <taxon>Methanobacteriati</taxon>
        <taxon>Methanobacteriota</taxon>
        <taxon>Stenosarchaea group</taxon>
        <taxon>Halobacteria</taxon>
        <taxon>Halobacteriales</taxon>
        <taxon>Haladaptataceae</taxon>
        <taxon>Haladaptatus</taxon>
    </lineage>
</organism>
<evidence type="ECO:0000256" key="1">
    <source>
        <dbReference type="SAM" id="MobiDB-lite"/>
    </source>
</evidence>
<dbReference type="Proteomes" id="UP001501729">
    <property type="component" value="Unassembled WGS sequence"/>
</dbReference>
<comment type="caution">
    <text evidence="3">The sequence shown here is derived from an EMBL/GenBank/DDBJ whole genome shotgun (WGS) entry which is preliminary data.</text>
</comment>
<accession>A0AAV3UH90</accession>
<gene>
    <name evidence="3" type="ORF">GCM10025751_24260</name>
</gene>
<dbReference type="GeneID" id="68616155"/>
<dbReference type="Pfam" id="PF24034">
    <property type="entry name" value="DUF7343"/>
    <property type="match status" value="1"/>
</dbReference>
<dbReference type="InterPro" id="IPR036390">
    <property type="entry name" value="WH_DNA-bd_sf"/>
</dbReference>
<name>A0AAV3UH90_9EURY</name>
<sequence length="352" mass="39215">MNVHKLKTDLQNASNVLVLAPLTPDGNQAHLELLTSTPEENTAISAVTYTQPPDQWFVDWEQTVGSLSPVTQFIYANGMAQSETYNEQIPDDVNIVIADPTDPMEIIVPLSNHLKTWTEDDKQPIVSVQTLTVLLEYVDFDTTFRYLHILTHRIQAAGAVGYFQIDPDIHDPETINTLKTLFDTVVEISESGAEWTTTSASSRSETTTTDQPVENDTEAKSSSDGLQSSIRTMLSGLFSRNKDDIAVEQEAELKPNVSDETTKTESQEPVGELVDEEMLTDEERIRSILIEYGGRMKQVDITAETSWSKSTVSRKLSKMEENNEIKRVQVGRGNLVFLNGSEPEASKSPFEV</sequence>
<dbReference type="Pfam" id="PF24336">
    <property type="entry name" value="DUF7504"/>
    <property type="match status" value="1"/>
</dbReference>
<dbReference type="SUPFAM" id="SSF46785">
    <property type="entry name" value="Winged helix' DNA-binding domain"/>
    <property type="match status" value="1"/>
</dbReference>
<evidence type="ECO:0000313" key="3">
    <source>
        <dbReference type="EMBL" id="GAA5050322.1"/>
    </source>
</evidence>
<reference evidence="3 4" key="1">
    <citation type="journal article" date="2019" name="Int. J. Syst. Evol. Microbiol.">
        <title>The Global Catalogue of Microorganisms (GCM) 10K type strain sequencing project: providing services to taxonomists for standard genome sequencing and annotation.</title>
        <authorList>
            <consortium name="The Broad Institute Genomics Platform"/>
            <consortium name="The Broad Institute Genome Sequencing Center for Infectious Disease"/>
            <person name="Wu L."/>
            <person name="Ma J."/>
        </authorList>
    </citation>
    <scope>NUCLEOTIDE SEQUENCE [LARGE SCALE GENOMIC DNA]</scope>
    <source>
        <strain evidence="3 4">JCM 17504</strain>
    </source>
</reference>
<feature type="compositionally biased region" description="Low complexity" evidence="1">
    <location>
        <begin position="196"/>
        <end position="209"/>
    </location>
</feature>
<feature type="region of interest" description="Disordered" evidence="1">
    <location>
        <begin position="193"/>
        <end position="226"/>
    </location>
</feature>
<dbReference type="InterPro" id="IPR055767">
    <property type="entry name" value="DUF7343"/>
</dbReference>